<protein>
    <recommendedName>
        <fullName evidence="5">DUF4245 domain-containing protein</fullName>
    </recommendedName>
</protein>
<keyword evidence="2" id="KW-1133">Transmembrane helix</keyword>
<dbReference type="RefSeq" id="WP_344094284.1">
    <property type="nucleotide sequence ID" value="NZ_BAAAOG010000003.1"/>
</dbReference>
<comment type="caution">
    <text evidence="3">The sequence shown here is derived from an EMBL/GenBank/DDBJ whole genome shotgun (WGS) entry which is preliminary data.</text>
</comment>
<evidence type="ECO:0000256" key="2">
    <source>
        <dbReference type="SAM" id="Phobius"/>
    </source>
</evidence>
<evidence type="ECO:0000313" key="3">
    <source>
        <dbReference type="EMBL" id="GAA1958449.1"/>
    </source>
</evidence>
<evidence type="ECO:0000256" key="1">
    <source>
        <dbReference type="SAM" id="MobiDB-lite"/>
    </source>
</evidence>
<dbReference type="Proteomes" id="UP001499933">
    <property type="component" value="Unassembled WGS sequence"/>
</dbReference>
<organism evidence="3 4">
    <name type="scientific">Microbacterium deminutum</name>
    <dbReference type="NCBI Taxonomy" id="344164"/>
    <lineage>
        <taxon>Bacteria</taxon>
        <taxon>Bacillati</taxon>
        <taxon>Actinomycetota</taxon>
        <taxon>Actinomycetes</taxon>
        <taxon>Micrococcales</taxon>
        <taxon>Microbacteriaceae</taxon>
        <taxon>Microbacterium</taxon>
    </lineage>
</organism>
<evidence type="ECO:0008006" key="5">
    <source>
        <dbReference type="Google" id="ProtNLM"/>
    </source>
</evidence>
<feature type="region of interest" description="Disordered" evidence="1">
    <location>
        <begin position="1"/>
        <end position="30"/>
    </location>
</feature>
<keyword evidence="2" id="KW-0812">Transmembrane</keyword>
<keyword evidence="4" id="KW-1185">Reference proteome</keyword>
<gene>
    <name evidence="3" type="ORF">GCM10009776_21000</name>
</gene>
<feature type="transmembrane region" description="Helical" evidence="2">
    <location>
        <begin position="40"/>
        <end position="58"/>
    </location>
</feature>
<evidence type="ECO:0000313" key="4">
    <source>
        <dbReference type="Proteomes" id="UP001499933"/>
    </source>
</evidence>
<dbReference type="Pfam" id="PF14030">
    <property type="entry name" value="DUF4245"/>
    <property type="match status" value="1"/>
</dbReference>
<dbReference type="InterPro" id="IPR025339">
    <property type="entry name" value="DUF4245"/>
</dbReference>
<proteinExistence type="predicted"/>
<keyword evidence="2" id="KW-0472">Membrane</keyword>
<reference evidence="3 4" key="1">
    <citation type="journal article" date="2019" name="Int. J. Syst. Evol. Microbiol.">
        <title>The Global Catalogue of Microorganisms (GCM) 10K type strain sequencing project: providing services to taxonomists for standard genome sequencing and annotation.</title>
        <authorList>
            <consortium name="The Broad Institute Genomics Platform"/>
            <consortium name="The Broad Institute Genome Sequencing Center for Infectious Disease"/>
            <person name="Wu L."/>
            <person name="Ma J."/>
        </authorList>
    </citation>
    <scope>NUCLEOTIDE SEQUENCE [LARGE SCALE GENOMIC DNA]</scope>
    <source>
        <strain evidence="3 4">JCM 14901</strain>
    </source>
</reference>
<name>A0ABN2QUQ8_9MICO</name>
<sequence length="211" mass="21765">MAQAPRVVAELGRPETPQETADRKAASSEAYRASKTTRNLVAALLATLGVVAVIVLGVPRGTPPAREPINVAAIAHEVQQAEGRTVIVPAAPDDWVVNSAAVEGDSTPAWTVVYAPSEGFLRIAQAFDADDAWPARVLGGAGTDGTVTIGGVKWDRYVIADPSKAGNVSGALGVHAGPDIVLIYGSAGEKTLERAAAAVSAQVVRLREETP</sequence>
<dbReference type="EMBL" id="BAAAOG010000003">
    <property type="protein sequence ID" value="GAA1958449.1"/>
    <property type="molecule type" value="Genomic_DNA"/>
</dbReference>
<accession>A0ABN2QUQ8</accession>